<dbReference type="GO" id="GO:0015128">
    <property type="term" value="F:gluconate transmembrane transporter activity"/>
    <property type="evidence" value="ECO:0007669"/>
    <property type="project" value="InterPro"/>
</dbReference>
<dbReference type="Pfam" id="PF02447">
    <property type="entry name" value="GntP_permease"/>
    <property type="match status" value="1"/>
</dbReference>
<dbReference type="GO" id="GO:0005886">
    <property type="term" value="C:plasma membrane"/>
    <property type="evidence" value="ECO:0007669"/>
    <property type="project" value="TreeGrafter"/>
</dbReference>
<feature type="transmembrane region" description="Helical" evidence="1">
    <location>
        <begin position="229"/>
        <end position="245"/>
    </location>
</feature>
<feature type="transmembrane region" description="Helical" evidence="1">
    <location>
        <begin position="251"/>
        <end position="268"/>
    </location>
</feature>
<name>A0A4V2SE45_9FIRM</name>
<evidence type="ECO:0000313" key="3">
    <source>
        <dbReference type="Proteomes" id="UP000295711"/>
    </source>
</evidence>
<keyword evidence="1" id="KW-1133">Transmembrane helix</keyword>
<dbReference type="AlphaFoldDB" id="A0A4V2SE45"/>
<dbReference type="PANTHER" id="PTHR30354">
    <property type="entry name" value="GNT FAMILY GLUCONATE TRANSPORTER"/>
    <property type="match status" value="1"/>
</dbReference>
<keyword evidence="1" id="KW-0472">Membrane</keyword>
<dbReference type="InterPro" id="IPR003474">
    <property type="entry name" value="Glcn_transporter"/>
</dbReference>
<feature type="transmembrane region" description="Helical" evidence="1">
    <location>
        <begin position="275"/>
        <end position="293"/>
    </location>
</feature>
<feature type="transmembrane region" description="Helical" evidence="1">
    <location>
        <begin position="178"/>
        <end position="199"/>
    </location>
</feature>
<feature type="transmembrane region" description="Helical" evidence="1">
    <location>
        <begin position="100"/>
        <end position="133"/>
    </location>
</feature>
<evidence type="ECO:0000256" key="1">
    <source>
        <dbReference type="SAM" id="Phobius"/>
    </source>
</evidence>
<sequence length="432" mass="45003">MQMLSVIGLIIAMFLLVFLAMKGIHVLAIGLICSVILAATSGMNVWTVLTENYMPGFSSFITSNFLVFLAGALFGKFMNDSHAADAIANWIVKKLGASKAVLAIVLSCFVLCYGGVSVFVVGFTIFPIAISLFKEADLPRNMLPGTIGFGSITFAMTCPGTPQIQNIIPSQTLGTTTMSGAVVGIIAGIFMFIVGYIWLNSMIKKEVAKGGHFVAKEGEQTAQLSEDEMPSVALSFVPLIVTIVLMNAFKVPAAIAIFISIVIGVVLLNKTYKPTMIAATFAGGATSAISAIANTSAVVGFGSVVKAIPLFQSILGVMLNIPGPALLGAAIAVTVICGLTGSASGGLGIAIPLVGPTYVEMGVAPAALHRVASIASGALDSVPHNGYIVTLLNLCGETHKDAYMPLFWLTVVLPFMACALAIVLFQLFPMLP</sequence>
<feature type="transmembrane region" description="Helical" evidence="1">
    <location>
        <begin position="57"/>
        <end position="79"/>
    </location>
</feature>
<feature type="transmembrane region" description="Helical" evidence="1">
    <location>
        <begin position="406"/>
        <end position="428"/>
    </location>
</feature>
<keyword evidence="3" id="KW-1185">Reference proteome</keyword>
<comment type="caution">
    <text evidence="2">The sequence shown here is derived from an EMBL/GenBank/DDBJ whole genome shotgun (WGS) entry which is preliminary data.</text>
</comment>
<feature type="transmembrane region" description="Helical" evidence="1">
    <location>
        <begin position="7"/>
        <end position="37"/>
    </location>
</feature>
<proteinExistence type="predicted"/>
<gene>
    <name evidence="2" type="ORF">EV212_101431</name>
</gene>
<keyword evidence="1" id="KW-0812">Transmembrane</keyword>
<dbReference type="RefSeq" id="WP_207669042.1">
    <property type="nucleotide sequence ID" value="NZ_JANKAQ010000002.1"/>
</dbReference>
<dbReference type="EMBL" id="SLXA01000001">
    <property type="protein sequence ID" value="TCO86638.1"/>
    <property type="molecule type" value="Genomic_DNA"/>
</dbReference>
<evidence type="ECO:0000313" key="2">
    <source>
        <dbReference type="EMBL" id="TCO86638.1"/>
    </source>
</evidence>
<dbReference type="PANTHER" id="PTHR30354:SF7">
    <property type="entry name" value="BLL7963 PROTEIN"/>
    <property type="match status" value="1"/>
</dbReference>
<reference evidence="2 3" key="1">
    <citation type="submission" date="2019-03" db="EMBL/GenBank/DDBJ databases">
        <title>Genomic Encyclopedia of Type Strains, Phase IV (KMG-IV): sequencing the most valuable type-strain genomes for metagenomic binning, comparative biology and taxonomic classification.</title>
        <authorList>
            <person name="Goeker M."/>
        </authorList>
    </citation>
    <scope>NUCLEOTIDE SEQUENCE [LARGE SCALE GENOMIC DNA]</scope>
    <source>
        <strain evidence="2 3">DSM 28559</strain>
    </source>
</reference>
<protein>
    <submittedName>
        <fullName evidence="2">H+/gluconate symporter-like permease</fullName>
    </submittedName>
</protein>
<accession>A0A4V2SE45</accession>
<organism evidence="2 3">
    <name type="scientific">Frisingicoccus caecimuris</name>
    <dbReference type="NCBI Taxonomy" id="1796636"/>
    <lineage>
        <taxon>Bacteria</taxon>
        <taxon>Bacillati</taxon>
        <taxon>Bacillota</taxon>
        <taxon>Clostridia</taxon>
        <taxon>Lachnospirales</taxon>
        <taxon>Lachnospiraceae</taxon>
        <taxon>Frisingicoccus</taxon>
    </lineage>
</organism>
<dbReference type="Proteomes" id="UP000295711">
    <property type="component" value="Unassembled WGS sequence"/>
</dbReference>